<comment type="caution">
    <text evidence="2">The sequence shown here is derived from an EMBL/GenBank/DDBJ whole genome shotgun (WGS) entry which is preliminary data.</text>
</comment>
<feature type="compositionally biased region" description="Acidic residues" evidence="1">
    <location>
        <begin position="115"/>
        <end position="125"/>
    </location>
</feature>
<proteinExistence type="predicted"/>
<evidence type="ECO:0000313" key="2">
    <source>
        <dbReference type="EMBL" id="KAK0616319.1"/>
    </source>
</evidence>
<feature type="region of interest" description="Disordered" evidence="1">
    <location>
        <begin position="23"/>
        <end position="125"/>
    </location>
</feature>
<protein>
    <submittedName>
        <fullName evidence="2">Uncharacterized protein</fullName>
    </submittedName>
</protein>
<sequence length="125" mass="14176">MRMVRSALSKHLYTLWLNRRLEADEDDSDLDGVHLTSDDFDTRELPWDELNREVSTPSSESTSELDFEPGPVYESELESDPKELEDENVDKDQEEGELDGQDMSQQGSVSQETGSESDGEDSNDE</sequence>
<organism evidence="2 3">
    <name type="scientific">Immersiella caudata</name>
    <dbReference type="NCBI Taxonomy" id="314043"/>
    <lineage>
        <taxon>Eukaryota</taxon>
        <taxon>Fungi</taxon>
        <taxon>Dikarya</taxon>
        <taxon>Ascomycota</taxon>
        <taxon>Pezizomycotina</taxon>
        <taxon>Sordariomycetes</taxon>
        <taxon>Sordariomycetidae</taxon>
        <taxon>Sordariales</taxon>
        <taxon>Lasiosphaeriaceae</taxon>
        <taxon>Immersiella</taxon>
    </lineage>
</organism>
<keyword evidence="3" id="KW-1185">Reference proteome</keyword>
<dbReference type="AlphaFoldDB" id="A0AA39WJ47"/>
<name>A0AA39WJ47_9PEZI</name>
<feature type="compositionally biased region" description="Polar residues" evidence="1">
    <location>
        <begin position="102"/>
        <end position="114"/>
    </location>
</feature>
<dbReference type="Proteomes" id="UP001175000">
    <property type="component" value="Unassembled WGS sequence"/>
</dbReference>
<feature type="compositionally biased region" description="Low complexity" evidence="1">
    <location>
        <begin position="55"/>
        <end position="64"/>
    </location>
</feature>
<accession>A0AA39WJ47</accession>
<dbReference type="EMBL" id="JAULSU010000005">
    <property type="protein sequence ID" value="KAK0616319.1"/>
    <property type="molecule type" value="Genomic_DNA"/>
</dbReference>
<feature type="compositionally biased region" description="Basic and acidic residues" evidence="1">
    <location>
        <begin position="36"/>
        <end position="52"/>
    </location>
</feature>
<reference evidence="2" key="1">
    <citation type="submission" date="2023-06" db="EMBL/GenBank/DDBJ databases">
        <title>Genome-scale phylogeny and comparative genomics of the fungal order Sordariales.</title>
        <authorList>
            <consortium name="Lawrence Berkeley National Laboratory"/>
            <person name="Hensen N."/>
            <person name="Bonometti L."/>
            <person name="Westerberg I."/>
            <person name="Brannstrom I.O."/>
            <person name="Guillou S."/>
            <person name="Cros-Aarteil S."/>
            <person name="Calhoun S."/>
            <person name="Haridas S."/>
            <person name="Kuo A."/>
            <person name="Mondo S."/>
            <person name="Pangilinan J."/>
            <person name="Riley R."/>
            <person name="Labutti K."/>
            <person name="Andreopoulos B."/>
            <person name="Lipzen A."/>
            <person name="Chen C."/>
            <person name="Yanf M."/>
            <person name="Daum C."/>
            <person name="Ng V."/>
            <person name="Clum A."/>
            <person name="Steindorff A."/>
            <person name="Ohm R."/>
            <person name="Martin F."/>
            <person name="Silar P."/>
            <person name="Natvig D."/>
            <person name="Lalanne C."/>
            <person name="Gautier V."/>
            <person name="Ament-Velasquez S.L."/>
            <person name="Kruys A."/>
            <person name="Hutchinson M.I."/>
            <person name="Powell A.J."/>
            <person name="Barry K."/>
            <person name="Miller A.N."/>
            <person name="Grigoriev I.V."/>
            <person name="Debuchy R."/>
            <person name="Gladieux P."/>
            <person name="Thoren M.H."/>
            <person name="Johannesson H."/>
        </authorList>
    </citation>
    <scope>NUCLEOTIDE SEQUENCE</scope>
    <source>
        <strain evidence="2">CBS 606.72</strain>
    </source>
</reference>
<gene>
    <name evidence="2" type="ORF">B0T14DRAFT_567927</name>
</gene>
<evidence type="ECO:0000313" key="3">
    <source>
        <dbReference type="Proteomes" id="UP001175000"/>
    </source>
</evidence>
<evidence type="ECO:0000256" key="1">
    <source>
        <dbReference type="SAM" id="MobiDB-lite"/>
    </source>
</evidence>
<feature type="compositionally biased region" description="Acidic residues" evidence="1">
    <location>
        <begin position="75"/>
        <end position="100"/>
    </location>
</feature>